<accession>D0SKX9</accession>
<protein>
    <submittedName>
        <fullName evidence="1">Uncharacterized protein</fullName>
    </submittedName>
</protein>
<evidence type="ECO:0000313" key="2">
    <source>
        <dbReference type="Proteomes" id="UP000018442"/>
    </source>
</evidence>
<sequence>MNEIKHPLKEQFLLLLENDIFLIWFKPKDLWAYFEGAPDSSKWQIYSFIKQLVKFGYLKKVYDQLGNQYYSETDKLSDFRISHCKEKAKTTLTEKLRLLDQEKAEKNLEIQITKELSKQLPEINYCLKNYIKDKNDILVKIENKKNVINNIIKNIESLIY</sequence>
<proteinExistence type="predicted"/>
<dbReference type="EMBL" id="GG705011">
    <property type="protein sequence ID" value="EEY94501.1"/>
    <property type="molecule type" value="Genomic_DNA"/>
</dbReference>
<evidence type="ECO:0000313" key="1">
    <source>
        <dbReference type="EMBL" id="EEY94501.1"/>
    </source>
</evidence>
<dbReference type="RefSeq" id="WP_005403175.1">
    <property type="nucleotide sequence ID" value="NZ_GG705011.1"/>
</dbReference>
<dbReference type="Proteomes" id="UP000018442">
    <property type="component" value="Unassembled WGS sequence"/>
</dbReference>
<dbReference type="AlphaFoldDB" id="D0SKX9"/>
<gene>
    <name evidence="1" type="ORF">HMPREF0026_01777</name>
</gene>
<name>D0SKX9_ACIJU</name>
<dbReference type="HOGENOM" id="CLU_1648450_0_0_6"/>
<reference evidence="2" key="1">
    <citation type="journal article" date="2012" name="PLoS ONE">
        <title>The success of Acinetobacter species; genetic, metabolic and virulence attributes.</title>
        <authorList>
            <person name="Peleg A.Y."/>
            <person name="de Breij A."/>
            <person name="Adams M.D."/>
            <person name="Cerqueira G.M."/>
            <person name="Mocali S."/>
            <person name="Galardini M."/>
            <person name="Nibbering P.H."/>
            <person name="Earl A.M."/>
            <person name="Ward D.V."/>
            <person name="Paterson D.L."/>
            <person name="Seifert H."/>
            <person name="Dijkshoorn L."/>
        </authorList>
    </citation>
    <scope>NUCLEOTIDE SEQUENCE [LARGE SCALE GENOMIC DNA]</scope>
    <source>
        <strain evidence="2">SH205</strain>
    </source>
</reference>
<organism evidence="1 2">
    <name type="scientific">Acinetobacter junii SH205</name>
    <dbReference type="NCBI Taxonomy" id="575587"/>
    <lineage>
        <taxon>Bacteria</taxon>
        <taxon>Pseudomonadati</taxon>
        <taxon>Pseudomonadota</taxon>
        <taxon>Gammaproteobacteria</taxon>
        <taxon>Moraxellales</taxon>
        <taxon>Moraxellaceae</taxon>
        <taxon>Acinetobacter</taxon>
    </lineage>
</organism>